<name>A0AAV7KG05_9METZ</name>
<dbReference type="PRINTS" id="PR00321">
    <property type="entry name" value="GPROTEING"/>
</dbReference>
<comment type="caution">
    <text evidence="9">The sequence shown here is derived from an EMBL/GenBank/DDBJ whole genome shotgun (WGS) entry which is preliminary data.</text>
</comment>
<dbReference type="EMBL" id="JAKMXF010000044">
    <property type="protein sequence ID" value="KAI6660044.1"/>
    <property type="molecule type" value="Genomic_DNA"/>
</dbReference>
<dbReference type="InterPro" id="IPR036284">
    <property type="entry name" value="GGL_sf"/>
</dbReference>
<dbReference type="Proteomes" id="UP001165289">
    <property type="component" value="Unassembled WGS sequence"/>
</dbReference>
<dbReference type="PROSITE" id="PS50058">
    <property type="entry name" value="G_PROTEIN_GAMMA"/>
    <property type="match status" value="1"/>
</dbReference>
<dbReference type="Pfam" id="PF00631">
    <property type="entry name" value="G-gamma"/>
    <property type="match status" value="1"/>
</dbReference>
<dbReference type="Gene3D" id="4.10.260.10">
    <property type="entry name" value="Transducin (heterotrimeric G protein), gamma chain"/>
    <property type="match status" value="1"/>
</dbReference>
<dbReference type="GO" id="GO:0007186">
    <property type="term" value="P:G protein-coupled receptor signaling pathway"/>
    <property type="evidence" value="ECO:0007669"/>
    <property type="project" value="InterPro"/>
</dbReference>
<comment type="similarity">
    <text evidence="1 5">Belongs to the G protein gamma family.</text>
</comment>
<comment type="subunit">
    <text evidence="5">G proteins are composed of 3 units; alpha, beta and gamma.</text>
</comment>
<organism evidence="9 10">
    <name type="scientific">Oopsacas minuta</name>
    <dbReference type="NCBI Taxonomy" id="111878"/>
    <lineage>
        <taxon>Eukaryota</taxon>
        <taxon>Metazoa</taxon>
        <taxon>Porifera</taxon>
        <taxon>Hexactinellida</taxon>
        <taxon>Hexasterophora</taxon>
        <taxon>Lyssacinosida</taxon>
        <taxon>Leucopsacidae</taxon>
        <taxon>Oopsacas</taxon>
    </lineage>
</organism>
<dbReference type="SMART" id="SM00224">
    <property type="entry name" value="GGL"/>
    <property type="match status" value="1"/>
</dbReference>
<protein>
    <recommendedName>
        <fullName evidence="5">Guanine nucleotide-binding protein subunit gamma</fullName>
    </recommendedName>
</protein>
<evidence type="ECO:0000256" key="7">
    <source>
        <dbReference type="SAM" id="MobiDB-lite"/>
    </source>
</evidence>
<dbReference type="InterPro" id="IPR001770">
    <property type="entry name" value="G-protein_gamma"/>
</dbReference>
<proteinExistence type="inferred from homology"/>
<evidence type="ECO:0000256" key="2">
    <source>
        <dbReference type="ARBA" id="ARBA00022475"/>
    </source>
</evidence>
<comment type="function">
    <text evidence="5">Guanine nucleotide-binding proteins (G proteins) are involved as a modulator or transducer in various transmembrane signaling systems. The beta and gamma chains are required for the GTPase activity, for replacement of GDP by GTP, and for G protein-effector interaction.</text>
</comment>
<evidence type="ECO:0000256" key="3">
    <source>
        <dbReference type="ARBA" id="ARBA00023136"/>
    </source>
</evidence>
<feature type="region of interest" description="Disordered" evidence="7">
    <location>
        <begin position="40"/>
        <end position="67"/>
    </location>
</feature>
<keyword evidence="5" id="KW-0449">Lipoprotein</keyword>
<feature type="domain" description="G protein gamma" evidence="8">
    <location>
        <begin position="1"/>
        <end position="55"/>
    </location>
</feature>
<evidence type="ECO:0000256" key="4">
    <source>
        <dbReference type="ARBA" id="ARBA00023224"/>
    </source>
</evidence>
<dbReference type="GO" id="GO:0005834">
    <property type="term" value="C:heterotrimeric G-protein complex"/>
    <property type="evidence" value="ECO:0007669"/>
    <property type="project" value="InterPro"/>
</dbReference>
<gene>
    <name evidence="9" type="ORF">LOD99_14385</name>
</gene>
<keyword evidence="4 5" id="KW-0807">Transducer</keyword>
<dbReference type="InterPro" id="IPR015898">
    <property type="entry name" value="G-protein_gamma-like_dom"/>
</dbReference>
<dbReference type="SMART" id="SM01224">
    <property type="entry name" value="G_gamma"/>
    <property type="match status" value="1"/>
</dbReference>
<evidence type="ECO:0000259" key="8">
    <source>
        <dbReference type="PROSITE" id="PS50058"/>
    </source>
</evidence>
<dbReference type="AlphaFoldDB" id="A0AAV7KG05"/>
<evidence type="ECO:0000313" key="10">
    <source>
        <dbReference type="Proteomes" id="UP001165289"/>
    </source>
</evidence>
<keyword evidence="3 5" id="KW-0472">Membrane</keyword>
<evidence type="ECO:0000256" key="6">
    <source>
        <dbReference type="SAM" id="Coils"/>
    </source>
</evidence>
<evidence type="ECO:0000313" key="9">
    <source>
        <dbReference type="EMBL" id="KAI6660044.1"/>
    </source>
</evidence>
<reference evidence="9 10" key="1">
    <citation type="journal article" date="2023" name="BMC Biol.">
        <title>The compact genome of the sponge Oopsacas minuta (Hexactinellida) is lacking key metazoan core genes.</title>
        <authorList>
            <person name="Santini S."/>
            <person name="Schenkelaars Q."/>
            <person name="Jourda C."/>
            <person name="Duchesne M."/>
            <person name="Belahbib H."/>
            <person name="Rocher C."/>
            <person name="Selva M."/>
            <person name="Riesgo A."/>
            <person name="Vervoort M."/>
            <person name="Leys S.P."/>
            <person name="Kodjabachian L."/>
            <person name="Le Bivic A."/>
            <person name="Borchiellini C."/>
            <person name="Claverie J.M."/>
            <person name="Renard E."/>
        </authorList>
    </citation>
    <scope>NUCLEOTIDE SEQUENCE [LARGE SCALE GENOMIC DNA]</scope>
    <source>
        <strain evidence="9">SPO-2</strain>
    </source>
</reference>
<dbReference type="SUPFAM" id="SSF48670">
    <property type="entry name" value="Transducin (heterotrimeric G protein), gamma chain"/>
    <property type="match status" value="1"/>
</dbReference>
<evidence type="ECO:0000256" key="5">
    <source>
        <dbReference type="RuleBase" id="RU004973"/>
    </source>
</evidence>
<sequence>MDRVQEEIEQYKKELARERAKVSDSAHEIIQYTTREADPLRDGVTNADNPFKKNESARSVVVSSVNN</sequence>
<keyword evidence="10" id="KW-1185">Reference proteome</keyword>
<feature type="coiled-coil region" evidence="6">
    <location>
        <begin position="1"/>
        <end position="28"/>
    </location>
</feature>
<dbReference type="GO" id="GO:0031681">
    <property type="term" value="F:G-protein beta-subunit binding"/>
    <property type="evidence" value="ECO:0007669"/>
    <property type="project" value="InterPro"/>
</dbReference>
<keyword evidence="2 5" id="KW-1003">Cell membrane</keyword>
<comment type="subcellular location">
    <subcellularLocation>
        <location evidence="5">Cell membrane</location>
        <topology evidence="5">Lipid-anchor</topology>
        <orientation evidence="5">Cytoplasmic side</orientation>
    </subcellularLocation>
</comment>
<accession>A0AAV7KG05</accession>
<evidence type="ECO:0000256" key="1">
    <source>
        <dbReference type="ARBA" id="ARBA00007431"/>
    </source>
</evidence>
<keyword evidence="6" id="KW-0175">Coiled coil</keyword>